<comment type="caution">
    <text evidence="2">The sequence shown here is derived from an EMBL/GenBank/DDBJ whole genome shotgun (WGS) entry which is preliminary data.</text>
</comment>
<evidence type="ECO:0000256" key="1">
    <source>
        <dbReference type="SAM" id="MobiDB-lite"/>
    </source>
</evidence>
<reference evidence="2" key="1">
    <citation type="submission" date="2020-09" db="EMBL/GenBank/DDBJ databases">
        <title>Genome-Enabled Discovery of Anthraquinone Biosynthesis in Senna tora.</title>
        <authorList>
            <person name="Kang S.-H."/>
            <person name="Pandey R.P."/>
            <person name="Lee C.-M."/>
            <person name="Sim J.-S."/>
            <person name="Jeong J.-T."/>
            <person name="Choi B.-S."/>
            <person name="Jung M."/>
            <person name="Ginzburg D."/>
            <person name="Zhao K."/>
            <person name="Won S.Y."/>
            <person name="Oh T.-J."/>
            <person name="Yu Y."/>
            <person name="Kim N.-H."/>
            <person name="Lee O.R."/>
            <person name="Lee T.-H."/>
            <person name="Bashyal P."/>
            <person name="Kim T.-S."/>
            <person name="Lee W.-H."/>
            <person name="Kawkins C."/>
            <person name="Kim C.-K."/>
            <person name="Kim J.S."/>
            <person name="Ahn B.O."/>
            <person name="Rhee S.Y."/>
            <person name="Sohng J.K."/>
        </authorList>
    </citation>
    <scope>NUCLEOTIDE SEQUENCE</scope>
    <source>
        <tissue evidence="2">Leaf</tissue>
    </source>
</reference>
<dbReference type="AlphaFoldDB" id="A0A835CD82"/>
<sequence>MAAAQEELRTAGDGDGNIRG</sequence>
<feature type="region of interest" description="Disordered" evidence="1">
    <location>
        <begin position="1"/>
        <end position="20"/>
    </location>
</feature>
<gene>
    <name evidence="2" type="ORF">G2W53_011439</name>
</gene>
<name>A0A835CD82_9FABA</name>
<organism evidence="2 3">
    <name type="scientific">Senna tora</name>
    <dbReference type="NCBI Taxonomy" id="362788"/>
    <lineage>
        <taxon>Eukaryota</taxon>
        <taxon>Viridiplantae</taxon>
        <taxon>Streptophyta</taxon>
        <taxon>Embryophyta</taxon>
        <taxon>Tracheophyta</taxon>
        <taxon>Spermatophyta</taxon>
        <taxon>Magnoliopsida</taxon>
        <taxon>eudicotyledons</taxon>
        <taxon>Gunneridae</taxon>
        <taxon>Pentapetalae</taxon>
        <taxon>rosids</taxon>
        <taxon>fabids</taxon>
        <taxon>Fabales</taxon>
        <taxon>Fabaceae</taxon>
        <taxon>Caesalpinioideae</taxon>
        <taxon>Cassia clade</taxon>
        <taxon>Senna</taxon>
    </lineage>
</organism>
<dbReference type="Proteomes" id="UP000634136">
    <property type="component" value="Unassembled WGS sequence"/>
</dbReference>
<dbReference type="EMBL" id="JAAIUW010000004">
    <property type="protein sequence ID" value="KAF7836580.1"/>
    <property type="molecule type" value="Genomic_DNA"/>
</dbReference>
<evidence type="ECO:0000313" key="3">
    <source>
        <dbReference type="Proteomes" id="UP000634136"/>
    </source>
</evidence>
<keyword evidence="3" id="KW-1185">Reference proteome</keyword>
<evidence type="ECO:0000313" key="2">
    <source>
        <dbReference type="EMBL" id="KAF7836580.1"/>
    </source>
</evidence>
<protein>
    <submittedName>
        <fullName evidence="2">Uncharacterized protein</fullName>
    </submittedName>
</protein>
<proteinExistence type="predicted"/>
<accession>A0A835CD82</accession>